<evidence type="ECO:0000313" key="2">
    <source>
        <dbReference type="Proteomes" id="UP001235849"/>
    </source>
</evidence>
<gene>
    <name evidence="1" type="ORF">PMG25_01990</name>
</gene>
<name>A0ABT7B112_9CYAN</name>
<proteinExistence type="predicted"/>
<accession>A0ABT7B112</accession>
<dbReference type="RefSeq" id="WP_283765237.1">
    <property type="nucleotide sequence ID" value="NZ_JAQOSO010000007.1"/>
</dbReference>
<protein>
    <submittedName>
        <fullName evidence="1">Uncharacterized protein</fullName>
    </submittedName>
</protein>
<evidence type="ECO:0000313" key="1">
    <source>
        <dbReference type="EMBL" id="MDJ1172858.1"/>
    </source>
</evidence>
<comment type="caution">
    <text evidence="1">The sequence shown here is derived from an EMBL/GenBank/DDBJ whole genome shotgun (WGS) entry which is preliminary data.</text>
</comment>
<sequence length="149" mass="17347">MDVSWGPRQRLKRAKLMQSRFTAVVNKFISDGVLQNTWLGLSDDVKPGRAHNDEIKKMKPEARRLVEESSQQFCLLINTTRNSLNRIVERYEQLIPALEYNQTKSRMADWKDTKEHEQSIAKHEGRIRECQKQAKTLGVTIGDMSYLLE</sequence>
<reference evidence="1 2" key="1">
    <citation type="submission" date="2023-01" db="EMBL/GenBank/DDBJ databases">
        <title>Novel diversity within Roseofilum (Cyanobacteria; Desertifilaceae) from marine benthic mats with descriptions of four novel species.</title>
        <authorList>
            <person name="Wang Y."/>
            <person name="Berthold D.E."/>
            <person name="Hu J."/>
            <person name="Lefler F.W."/>
            <person name="Laughinghouse H.D. IV."/>
        </authorList>
    </citation>
    <scope>NUCLEOTIDE SEQUENCE [LARGE SCALE GENOMIC DNA]</scope>
    <source>
        <strain evidence="1 2">BLCC-M114</strain>
    </source>
</reference>
<dbReference type="Proteomes" id="UP001235849">
    <property type="component" value="Unassembled WGS sequence"/>
</dbReference>
<keyword evidence="2" id="KW-1185">Reference proteome</keyword>
<dbReference type="EMBL" id="JAQOSO010000007">
    <property type="protein sequence ID" value="MDJ1172858.1"/>
    <property type="molecule type" value="Genomic_DNA"/>
</dbReference>
<organism evidence="1 2">
    <name type="scientific">Roseofilum capinflatum BLCC-M114</name>
    <dbReference type="NCBI Taxonomy" id="3022440"/>
    <lineage>
        <taxon>Bacteria</taxon>
        <taxon>Bacillati</taxon>
        <taxon>Cyanobacteriota</taxon>
        <taxon>Cyanophyceae</taxon>
        <taxon>Desertifilales</taxon>
        <taxon>Desertifilaceae</taxon>
        <taxon>Roseofilum</taxon>
        <taxon>Roseofilum capinflatum</taxon>
    </lineage>
</organism>